<evidence type="ECO:0000256" key="8">
    <source>
        <dbReference type="SAM" id="SignalP"/>
    </source>
</evidence>
<dbReference type="Pfam" id="PF17801">
    <property type="entry name" value="Melibiase_C"/>
    <property type="match status" value="1"/>
</dbReference>
<accession>A0A0G4KR50</accession>
<dbReference type="Proteomes" id="UP000044602">
    <property type="component" value="Unassembled WGS sequence"/>
</dbReference>
<dbReference type="InterPro" id="IPR013780">
    <property type="entry name" value="Glyco_hydro_b"/>
</dbReference>
<evidence type="ECO:0000256" key="6">
    <source>
        <dbReference type="ARBA" id="ARBA00023295"/>
    </source>
</evidence>
<dbReference type="PANTHER" id="PTHR11452:SF87">
    <property type="entry name" value="ALPHA-GALACTOSIDASE"/>
    <property type="match status" value="1"/>
</dbReference>
<evidence type="ECO:0000256" key="7">
    <source>
        <dbReference type="RuleBase" id="RU361168"/>
    </source>
</evidence>
<gene>
    <name evidence="10" type="ORF">BN1708_010394</name>
    <name evidence="11" type="ORF">BN1723_004860</name>
</gene>
<dbReference type="EMBL" id="CVQH01003558">
    <property type="protein sequence ID" value="CRK12249.1"/>
    <property type="molecule type" value="Genomic_DNA"/>
</dbReference>
<evidence type="ECO:0000313" key="12">
    <source>
        <dbReference type="Proteomes" id="UP000044602"/>
    </source>
</evidence>
<sequence length="452" mass="50962">MGSTSTRHPAQFLTITMLWFYVLVTVAPVFGASGPSKRAQRPQMGTCKPHPSLRVRDFTDLRARWNSWNTFKLGINQTIVEGTAQALLDTGLRDAGYTYLVMDDGWQNLTRGPDGRQQANATRFPSGLKVLADEVHEKGLKFGLYSDAGIFGCGFQPGSLGYEELDAQTYADWGMDYLKYDNCGGFYGNIRPVQERFQIMSHALKNTGGDIFYAVCQWGHQWPWYWADQFTDSYRMSGDIHAKFRDDGNSVCKTAYCLNTGYAGVSVLTMIRKMREISGFQKKGSWADMDMLEVGVNRNFTLHQDQTHQSFWATLKSPLIIGADITTIRKSSLDVLLNKEIISINQDDLGIAASYIPELSTEDEIQVWAGPVKYKKYNHVVLALNYNKVNHTTDIELSWSKLPGFQGCKNGNVRVRDVWENKDLGSQKESVSLQEVAQDQTKVLLLSCKEKK</sequence>
<evidence type="ECO:0000256" key="1">
    <source>
        <dbReference type="ARBA" id="ARBA00001255"/>
    </source>
</evidence>
<dbReference type="InterPro" id="IPR013785">
    <property type="entry name" value="Aldolase_TIM"/>
</dbReference>
<evidence type="ECO:0000259" key="9">
    <source>
        <dbReference type="Pfam" id="PF17801"/>
    </source>
</evidence>
<dbReference type="STRING" id="100787.A0A0G4KR50"/>
<keyword evidence="4 8" id="KW-0732">Signal</keyword>
<evidence type="ECO:0000256" key="4">
    <source>
        <dbReference type="ARBA" id="ARBA00022729"/>
    </source>
</evidence>
<dbReference type="PANTHER" id="PTHR11452">
    <property type="entry name" value="ALPHA-GALACTOSIDASE/ALPHA-N-ACETYLGALACTOSAMINIDASE"/>
    <property type="match status" value="1"/>
</dbReference>
<dbReference type="InterPro" id="IPR002241">
    <property type="entry name" value="Glyco_hydro_27"/>
</dbReference>
<keyword evidence="6 7" id="KW-0326">Glycosidase</keyword>
<feature type="signal peptide" evidence="8">
    <location>
        <begin position="1"/>
        <end position="31"/>
    </location>
</feature>
<evidence type="ECO:0000256" key="5">
    <source>
        <dbReference type="ARBA" id="ARBA00022801"/>
    </source>
</evidence>
<dbReference type="FunFam" id="3.20.20.70:FF:000286">
    <property type="entry name" value="Alpha-galactosidase"/>
    <property type="match status" value="1"/>
</dbReference>
<dbReference type="Gene3D" id="2.60.40.1180">
    <property type="entry name" value="Golgi alpha-mannosidase II"/>
    <property type="match status" value="1"/>
</dbReference>
<dbReference type="PRINTS" id="PR00740">
    <property type="entry name" value="GLHYDRLASE27"/>
</dbReference>
<reference evidence="12 13" key="1">
    <citation type="submission" date="2015-05" db="EMBL/GenBank/DDBJ databases">
        <authorList>
            <person name="Fogelqvist Johan"/>
        </authorList>
    </citation>
    <scope>NUCLEOTIDE SEQUENCE [LARGE SCALE GENOMIC DNA]</scope>
    <source>
        <strain evidence="10">VL1</strain>
        <strain evidence="11">VL2</strain>
    </source>
</reference>
<feature type="domain" description="Alpha galactosidase C-terminal" evidence="9">
    <location>
        <begin position="362"/>
        <end position="445"/>
    </location>
</feature>
<keyword evidence="12" id="KW-1185">Reference proteome</keyword>
<evidence type="ECO:0000313" key="10">
    <source>
        <dbReference type="EMBL" id="CRK12249.1"/>
    </source>
</evidence>
<dbReference type="Gene3D" id="3.20.20.70">
    <property type="entry name" value="Aldolase class I"/>
    <property type="match status" value="1"/>
</dbReference>
<proteinExistence type="inferred from homology"/>
<dbReference type="SUPFAM" id="SSF51445">
    <property type="entry name" value="(Trans)glycosidases"/>
    <property type="match status" value="1"/>
</dbReference>
<keyword evidence="5 7" id="KW-0378">Hydrolase</keyword>
<comment type="similarity">
    <text evidence="2 7">Belongs to the glycosyl hydrolase 27 family.</text>
</comment>
<dbReference type="InterPro" id="IPR041233">
    <property type="entry name" value="Melibiase_C"/>
</dbReference>
<dbReference type="Proteomes" id="UP000045706">
    <property type="component" value="Unassembled WGS sequence"/>
</dbReference>
<keyword evidence="7" id="KW-1015">Disulfide bond</keyword>
<evidence type="ECO:0000256" key="3">
    <source>
        <dbReference type="ARBA" id="ARBA00012755"/>
    </source>
</evidence>
<dbReference type="GO" id="GO:0004557">
    <property type="term" value="F:alpha-galactosidase activity"/>
    <property type="evidence" value="ECO:0007669"/>
    <property type="project" value="UniProtKB-EC"/>
</dbReference>
<name>A0A0G4KR50_VERLO</name>
<dbReference type="AlphaFoldDB" id="A0A0G4KR50"/>
<dbReference type="CDD" id="cd14792">
    <property type="entry name" value="GH27"/>
    <property type="match status" value="1"/>
</dbReference>
<evidence type="ECO:0000256" key="2">
    <source>
        <dbReference type="ARBA" id="ARBA00009743"/>
    </source>
</evidence>
<comment type="catalytic activity">
    <reaction evidence="1 7">
        <text>Hydrolysis of terminal, non-reducing alpha-D-galactose residues in alpha-D-galactosides, including galactose oligosaccharides, galactomannans and galactolipids.</text>
        <dbReference type="EC" id="3.2.1.22"/>
    </reaction>
</comment>
<dbReference type="InterPro" id="IPR017853">
    <property type="entry name" value="GH"/>
</dbReference>
<dbReference type="GO" id="GO:0005975">
    <property type="term" value="P:carbohydrate metabolic process"/>
    <property type="evidence" value="ECO:0007669"/>
    <property type="project" value="InterPro"/>
</dbReference>
<dbReference type="SUPFAM" id="SSF51011">
    <property type="entry name" value="Glycosyl hydrolase domain"/>
    <property type="match status" value="1"/>
</dbReference>
<evidence type="ECO:0000313" key="11">
    <source>
        <dbReference type="EMBL" id="CRK40611.1"/>
    </source>
</evidence>
<protein>
    <recommendedName>
        <fullName evidence="3 7">Alpha-galactosidase</fullName>
        <ecNumber evidence="3 7">3.2.1.22</ecNumber>
    </recommendedName>
    <alternativeName>
        <fullName evidence="7">Melibiase</fullName>
    </alternativeName>
</protein>
<feature type="chain" id="PRO_5007404895" description="Alpha-galactosidase" evidence="8">
    <location>
        <begin position="32"/>
        <end position="452"/>
    </location>
</feature>
<dbReference type="EMBL" id="CVQI01032163">
    <property type="protein sequence ID" value="CRK40611.1"/>
    <property type="molecule type" value="Genomic_DNA"/>
</dbReference>
<dbReference type="EC" id="3.2.1.22" evidence="3 7"/>
<dbReference type="Pfam" id="PF16499">
    <property type="entry name" value="Melibiase_2"/>
    <property type="match status" value="1"/>
</dbReference>
<organism evidence="10 12">
    <name type="scientific">Verticillium longisporum</name>
    <name type="common">Verticillium dahliae var. longisporum</name>
    <dbReference type="NCBI Taxonomy" id="100787"/>
    <lineage>
        <taxon>Eukaryota</taxon>
        <taxon>Fungi</taxon>
        <taxon>Dikarya</taxon>
        <taxon>Ascomycota</taxon>
        <taxon>Pezizomycotina</taxon>
        <taxon>Sordariomycetes</taxon>
        <taxon>Hypocreomycetidae</taxon>
        <taxon>Glomerellales</taxon>
        <taxon>Plectosphaerellaceae</taxon>
        <taxon>Verticillium</taxon>
    </lineage>
</organism>
<evidence type="ECO:0000313" key="13">
    <source>
        <dbReference type="Proteomes" id="UP000045706"/>
    </source>
</evidence>